<keyword evidence="1" id="KW-0472">Membrane</keyword>
<dbReference type="RefSeq" id="WP_274086214.1">
    <property type="nucleotide sequence ID" value="NZ_JAYEET010000035.1"/>
</dbReference>
<reference evidence="2 3" key="1">
    <citation type="submission" date="2023-12" db="EMBL/GenBank/DDBJ databases">
        <title>Pseudomonas sp. T5W1.</title>
        <authorList>
            <person name="Maltman C."/>
        </authorList>
    </citation>
    <scope>NUCLEOTIDE SEQUENCE [LARGE SCALE GENOMIC DNA]</scope>
    <source>
        <strain evidence="2 3">T5W1</strain>
    </source>
</reference>
<comment type="caution">
    <text evidence="2">The sequence shown here is derived from an EMBL/GenBank/DDBJ whole genome shotgun (WGS) entry which is preliminary data.</text>
</comment>
<feature type="transmembrane region" description="Helical" evidence="1">
    <location>
        <begin position="119"/>
        <end position="137"/>
    </location>
</feature>
<dbReference type="Proteomes" id="UP001292571">
    <property type="component" value="Unassembled WGS sequence"/>
</dbReference>
<feature type="transmembrane region" description="Helical" evidence="1">
    <location>
        <begin position="63"/>
        <end position="82"/>
    </location>
</feature>
<evidence type="ECO:0000256" key="1">
    <source>
        <dbReference type="SAM" id="Phobius"/>
    </source>
</evidence>
<proteinExistence type="predicted"/>
<gene>
    <name evidence="2" type="ORF">SOP97_10465</name>
</gene>
<keyword evidence="1" id="KW-0812">Transmembrane</keyword>
<feature type="transmembrane region" description="Helical" evidence="1">
    <location>
        <begin position="94"/>
        <end position="113"/>
    </location>
</feature>
<name>A0ABU5P9Q5_9PSED</name>
<sequence length="148" mass="16249">MRSSRFAISKSDSRDAGSISWLLAQTLWVGGLWLLHFLLLPAIAKIGLASLLVEEISDALRPLLVGLAAVCAGLQVVVLVRAESLTSLWRDTRGQLLLVVVVMAGSYFAVPRLLAGTELWLMFSYLVMAFCGLLLVLQPLPQRYVRKP</sequence>
<keyword evidence="3" id="KW-1185">Reference proteome</keyword>
<keyword evidence="1" id="KW-1133">Transmembrane helix</keyword>
<organism evidence="2 3">
    <name type="scientific">Pseudomonas spirodelae</name>
    <dbReference type="NCBI Taxonomy" id="3101751"/>
    <lineage>
        <taxon>Bacteria</taxon>
        <taxon>Pseudomonadati</taxon>
        <taxon>Pseudomonadota</taxon>
        <taxon>Gammaproteobacteria</taxon>
        <taxon>Pseudomonadales</taxon>
        <taxon>Pseudomonadaceae</taxon>
        <taxon>Pseudomonas</taxon>
    </lineage>
</organism>
<accession>A0ABU5P9Q5</accession>
<evidence type="ECO:0000313" key="2">
    <source>
        <dbReference type="EMBL" id="MEA1606233.1"/>
    </source>
</evidence>
<evidence type="ECO:0000313" key="3">
    <source>
        <dbReference type="Proteomes" id="UP001292571"/>
    </source>
</evidence>
<dbReference type="EMBL" id="JAYEET010000035">
    <property type="protein sequence ID" value="MEA1606233.1"/>
    <property type="molecule type" value="Genomic_DNA"/>
</dbReference>
<feature type="transmembrane region" description="Helical" evidence="1">
    <location>
        <begin position="21"/>
        <end position="43"/>
    </location>
</feature>
<protein>
    <submittedName>
        <fullName evidence="2">DUF4149 domain-containing protein</fullName>
    </submittedName>
</protein>